<dbReference type="EC" id="2.4.2.12" evidence="6"/>
<evidence type="ECO:0000259" key="10">
    <source>
        <dbReference type="Pfam" id="PF18127"/>
    </source>
</evidence>
<dbReference type="OrthoDB" id="394882at2"/>
<dbReference type="InterPro" id="IPR036068">
    <property type="entry name" value="Nicotinate_pribotase-like_C"/>
</dbReference>
<evidence type="ECO:0000256" key="4">
    <source>
        <dbReference type="ARBA" id="ARBA00022679"/>
    </source>
</evidence>
<dbReference type="PANTHER" id="PTHR43816:SF1">
    <property type="entry name" value="NICOTINAMIDE PHOSPHORIBOSYLTRANSFERASE"/>
    <property type="match status" value="1"/>
</dbReference>
<gene>
    <name evidence="11" type="ORF">EIC27_02320</name>
</gene>
<dbReference type="Proteomes" id="UP000279470">
    <property type="component" value="Unassembled WGS sequence"/>
</dbReference>
<comment type="caution">
    <text evidence="11">The sequence shown here is derived from an EMBL/GenBank/DDBJ whole genome shotgun (WGS) entry which is preliminary data.</text>
</comment>
<protein>
    <recommendedName>
        <fullName evidence="7">Nicotinamide phosphoribosyltransferase</fullName>
        <ecNumber evidence="6">2.4.2.12</ecNumber>
    </recommendedName>
</protein>
<keyword evidence="11" id="KW-0436">Ligase</keyword>
<dbReference type="GO" id="GO:0047280">
    <property type="term" value="F:nicotinamide phosphoribosyltransferase activity"/>
    <property type="evidence" value="ECO:0007669"/>
    <property type="project" value="UniProtKB-EC"/>
</dbReference>
<dbReference type="PANTHER" id="PTHR43816">
    <property type="entry name" value="NICOTINAMIDE PHOSPHORIBOSYLTRANSFERASE"/>
    <property type="match status" value="1"/>
</dbReference>
<dbReference type="Pfam" id="PF04095">
    <property type="entry name" value="NAPRTase"/>
    <property type="match status" value="1"/>
</dbReference>
<dbReference type="InterPro" id="IPR013785">
    <property type="entry name" value="Aldolase_TIM"/>
</dbReference>
<evidence type="ECO:0000313" key="11">
    <source>
        <dbReference type="EMBL" id="RST69814.1"/>
    </source>
</evidence>
<evidence type="ECO:0000256" key="6">
    <source>
        <dbReference type="ARBA" id="ARBA00035024"/>
    </source>
</evidence>
<evidence type="ECO:0000259" key="9">
    <source>
        <dbReference type="Pfam" id="PF04095"/>
    </source>
</evidence>
<reference evidence="12" key="1">
    <citation type="submission" date="2018-11" db="EMBL/GenBank/DDBJ databases">
        <title>Phylogenetic, genomic, and biogeographic characterization of a novel and ubiquitous marine invertebrate-associated Rickettsiales parasite, Candidatus Marinoinvertebrata rohwerii, gen. nov., sp. nov.</title>
        <authorList>
            <person name="Klinges J.G."/>
            <person name="Rosales S.M."/>
            <person name="Mcminds R."/>
            <person name="Shaver E.C."/>
            <person name="Shantz A."/>
            <person name="Peters E.C."/>
            <person name="Burkepile D.E."/>
            <person name="Silliman B.R."/>
            <person name="Vega Thurber R.L."/>
        </authorList>
    </citation>
    <scope>NUCLEOTIDE SEQUENCE [LARGE SCALE GENOMIC DNA]</scope>
    <source>
        <strain evidence="12">a_cerv_44</strain>
    </source>
</reference>
<dbReference type="InterPro" id="IPR041525">
    <property type="entry name" value="N/Namide_PRibTrfase"/>
</dbReference>
<evidence type="ECO:0000256" key="2">
    <source>
        <dbReference type="ARBA" id="ARBA00022642"/>
    </source>
</evidence>
<comment type="pathway">
    <text evidence="5">Cofactor biosynthesis; NAD(+) biosynthesis; nicotinamide D-ribonucleotide from 5-phospho-alpha-D-ribose 1-diphosphate and nicotinamide: step 1/1.</text>
</comment>
<dbReference type="Pfam" id="PF18127">
    <property type="entry name" value="NAMPT_N"/>
    <property type="match status" value="1"/>
</dbReference>
<dbReference type="GO" id="GO:0016874">
    <property type="term" value="F:ligase activity"/>
    <property type="evidence" value="ECO:0007669"/>
    <property type="project" value="UniProtKB-KW"/>
</dbReference>
<feature type="domain" description="Nicotinamide phosphoribosyltransferase N-terminal" evidence="10">
    <location>
        <begin position="3"/>
        <end position="96"/>
    </location>
</feature>
<comment type="catalytic activity">
    <reaction evidence="8">
        <text>beta-nicotinamide D-ribonucleotide + diphosphate = 5-phospho-alpha-D-ribose 1-diphosphate + nicotinamide + H(+)</text>
        <dbReference type="Rhea" id="RHEA:16149"/>
        <dbReference type="ChEBI" id="CHEBI:14649"/>
        <dbReference type="ChEBI" id="CHEBI:15378"/>
        <dbReference type="ChEBI" id="CHEBI:17154"/>
        <dbReference type="ChEBI" id="CHEBI:33019"/>
        <dbReference type="ChEBI" id="CHEBI:58017"/>
        <dbReference type="EC" id="2.4.2.12"/>
    </reaction>
    <physiologicalReaction direction="right-to-left" evidence="8">
        <dbReference type="Rhea" id="RHEA:16151"/>
    </physiologicalReaction>
</comment>
<name>A0A3R9XSB2_9RICK</name>
<evidence type="ECO:0000313" key="12">
    <source>
        <dbReference type="Proteomes" id="UP000279470"/>
    </source>
</evidence>
<dbReference type="GO" id="GO:0009435">
    <property type="term" value="P:NAD+ biosynthetic process"/>
    <property type="evidence" value="ECO:0007669"/>
    <property type="project" value="InterPro"/>
</dbReference>
<organism evidence="11 12">
    <name type="scientific">Candidatus Aquarickettsia rohweri</name>
    <dbReference type="NCBI Taxonomy" id="2602574"/>
    <lineage>
        <taxon>Bacteria</taxon>
        <taxon>Pseudomonadati</taxon>
        <taxon>Pseudomonadota</taxon>
        <taxon>Alphaproteobacteria</taxon>
        <taxon>Rickettsiales</taxon>
        <taxon>Candidatus Midichloriaceae</taxon>
        <taxon>Candidatus Aquarickettsia</taxon>
    </lineage>
</organism>
<sequence length="457" mass="52504">MYNLILNTDSYKTSHYLQYPKATEYLSCYIESRGGKFKNTLFFGLQMFLKKYLCKPITQENIDEAEEIIKIHGVPFNKSGWEYILDKYAGHLPIYIESVPEGTKVPNNNVLLQITNTDPKCFWLPTYLETALLRAIWYPTTVATLSYECKKLIKSYLLQTSDNLKRLEYMLADFGARGVSSYESSEIGGASHLVNFYSTSTISALRCIKQYYDADLDNYITIPAAEHSTIISWGKDKEVNSYQNMISEFENYSRYAVVSDSYDYWNTIDKIWGGKLKNNIENSSNTLIIRSDSGDPVEVVIKTLEILMQKFGFEVNKKGYKVLPKFIHVLHGDRVSIEKIEEILKVLKGKKISGENISFGMGASLLQKVNRDNQQFAMKLSAIKRKNCDWQGVCKSPITEPKKHSKCGRLSLIKINNEYHTIHDKLNVKEKNHLIPVFKNGEILNEITFSQIQRNII</sequence>
<evidence type="ECO:0000256" key="7">
    <source>
        <dbReference type="ARBA" id="ARBA00035036"/>
    </source>
</evidence>
<keyword evidence="4 11" id="KW-0808">Transferase</keyword>
<evidence type="ECO:0000256" key="8">
    <source>
        <dbReference type="ARBA" id="ARBA00047835"/>
    </source>
</evidence>
<comment type="similarity">
    <text evidence="1">Belongs to the NAPRTase family.</text>
</comment>
<dbReference type="InterPro" id="IPR016471">
    <property type="entry name" value="Nicotinamide_PRibTrfase"/>
</dbReference>
<dbReference type="Gene3D" id="3.20.20.70">
    <property type="entry name" value="Aldolase class I"/>
    <property type="match status" value="1"/>
</dbReference>
<keyword evidence="3 11" id="KW-0328">Glycosyltransferase</keyword>
<evidence type="ECO:0000256" key="1">
    <source>
        <dbReference type="ARBA" id="ARBA00010897"/>
    </source>
</evidence>
<feature type="domain" description="Nicotinate/nicotinamide phosphoribosyltransferase" evidence="9">
    <location>
        <begin position="171"/>
        <end position="422"/>
    </location>
</feature>
<dbReference type="InterPro" id="IPR041529">
    <property type="entry name" value="DUF5598"/>
</dbReference>
<dbReference type="SUPFAM" id="SSF51690">
    <property type="entry name" value="Nicotinate/Quinolinate PRTase C-terminal domain-like"/>
    <property type="match status" value="1"/>
</dbReference>
<dbReference type="RefSeq" id="WP_126044544.1">
    <property type="nucleotide sequence ID" value="NZ_RXFM01000021.1"/>
</dbReference>
<dbReference type="PIRSF" id="PIRSF005943">
    <property type="entry name" value="NMPRT"/>
    <property type="match status" value="1"/>
</dbReference>
<keyword evidence="12" id="KW-1185">Reference proteome</keyword>
<dbReference type="EMBL" id="RXFM01000021">
    <property type="protein sequence ID" value="RST69814.1"/>
    <property type="molecule type" value="Genomic_DNA"/>
</dbReference>
<dbReference type="NCBIfam" id="NF006629">
    <property type="entry name" value="PRK09198.1"/>
    <property type="match status" value="1"/>
</dbReference>
<accession>A0A3R9XSB2</accession>
<dbReference type="AlphaFoldDB" id="A0A3R9XSB2"/>
<evidence type="ECO:0000256" key="3">
    <source>
        <dbReference type="ARBA" id="ARBA00022676"/>
    </source>
</evidence>
<evidence type="ECO:0000256" key="5">
    <source>
        <dbReference type="ARBA" id="ARBA00035007"/>
    </source>
</evidence>
<proteinExistence type="inferred from homology"/>
<keyword evidence="2" id="KW-0662">Pyridine nucleotide biosynthesis</keyword>